<reference evidence="3 4" key="1">
    <citation type="submission" date="2016-04" db="EMBL/GenBank/DDBJ databases">
        <title>Draft genome sequence of freshwater magnetotactic bacteria Magnetospirillum marisnigri SP-1 and Magnetospirillum moscoviense BB-1.</title>
        <authorList>
            <person name="Koziaeva V."/>
            <person name="Dziuba M.V."/>
            <person name="Ivanov T.M."/>
            <person name="Kuznetsov B."/>
            <person name="Grouzdev D.S."/>
        </authorList>
    </citation>
    <scope>NUCLEOTIDE SEQUENCE [LARGE SCALE GENOMIC DNA]</scope>
    <source>
        <strain evidence="3 4">SP-1</strain>
    </source>
</reference>
<organism evidence="3 4">
    <name type="scientific">Paramagnetospirillum marisnigri</name>
    <dbReference type="NCBI Taxonomy" id="1285242"/>
    <lineage>
        <taxon>Bacteria</taxon>
        <taxon>Pseudomonadati</taxon>
        <taxon>Pseudomonadota</taxon>
        <taxon>Alphaproteobacteria</taxon>
        <taxon>Rhodospirillales</taxon>
        <taxon>Magnetospirillaceae</taxon>
        <taxon>Paramagnetospirillum</taxon>
    </lineage>
</organism>
<dbReference type="RefSeq" id="WP_068493398.1">
    <property type="nucleotide sequence ID" value="NZ_LWQT01000066.1"/>
</dbReference>
<protein>
    <submittedName>
        <fullName evidence="3">Phospholipid-binding domain-containing protein</fullName>
    </submittedName>
</protein>
<dbReference type="STRING" id="1285242.A6A04_02975"/>
<dbReference type="PANTHER" id="PTHR34606:SF15">
    <property type="entry name" value="BON DOMAIN-CONTAINING PROTEIN"/>
    <property type="match status" value="1"/>
</dbReference>
<dbReference type="InterPro" id="IPR051686">
    <property type="entry name" value="Lipoprotein_DolP"/>
</dbReference>
<dbReference type="OrthoDB" id="8479706at2"/>
<dbReference type="PANTHER" id="PTHR34606">
    <property type="entry name" value="BON DOMAIN-CONTAINING PROTEIN"/>
    <property type="match status" value="1"/>
</dbReference>
<dbReference type="SMART" id="SM00749">
    <property type="entry name" value="BON"/>
    <property type="match status" value="1"/>
</dbReference>
<name>A0A178MKH5_9PROT</name>
<dbReference type="AlphaFoldDB" id="A0A178MKH5"/>
<evidence type="ECO:0000256" key="1">
    <source>
        <dbReference type="SAM" id="SignalP"/>
    </source>
</evidence>
<dbReference type="Pfam" id="PF04972">
    <property type="entry name" value="BON"/>
    <property type="match status" value="2"/>
</dbReference>
<keyword evidence="1" id="KW-0732">Signal</keyword>
<feature type="domain" description="BON" evidence="2">
    <location>
        <begin position="50"/>
        <end position="118"/>
    </location>
</feature>
<proteinExistence type="predicted"/>
<dbReference type="InterPro" id="IPR014004">
    <property type="entry name" value="Transpt-assoc_nodulatn_dom_bac"/>
</dbReference>
<evidence type="ECO:0000259" key="2">
    <source>
        <dbReference type="PROSITE" id="PS50914"/>
    </source>
</evidence>
<dbReference type="InterPro" id="IPR007055">
    <property type="entry name" value="BON_dom"/>
</dbReference>
<evidence type="ECO:0000313" key="3">
    <source>
        <dbReference type="EMBL" id="OAN49099.1"/>
    </source>
</evidence>
<accession>A0A178MKH5</accession>
<feature type="domain" description="BON" evidence="2">
    <location>
        <begin position="128"/>
        <end position="196"/>
    </location>
</feature>
<dbReference type="PROSITE" id="PS51257">
    <property type="entry name" value="PROKAR_LIPOPROTEIN"/>
    <property type="match status" value="1"/>
</dbReference>
<evidence type="ECO:0000313" key="4">
    <source>
        <dbReference type="Proteomes" id="UP000078428"/>
    </source>
</evidence>
<gene>
    <name evidence="3" type="ORF">A6A04_02975</name>
</gene>
<feature type="chain" id="PRO_5008092016" evidence="1">
    <location>
        <begin position="26"/>
        <end position="202"/>
    </location>
</feature>
<dbReference type="PROSITE" id="PS50914">
    <property type="entry name" value="BON"/>
    <property type="match status" value="2"/>
</dbReference>
<sequence length="202" mass="22163">MRRRLRPVLTALILAAGSGVLSGCAATLIGAGATAGVAAAEERGLEGAIDDTKLRVEINRLWFDRDVEMYRKVTLNIHEGRVMLTGVVQTDQARADAVRLCWQVTGVREVLNEILVRASGEAGLDQANDLWIQQKLKARLLTDGEIKNINYVIDVTDSVIYVLGIAQSANEMDRVIAHARDVSGVKRVINHIRLKSDPRRNG</sequence>
<keyword evidence="4" id="KW-1185">Reference proteome</keyword>
<feature type="signal peptide" evidence="1">
    <location>
        <begin position="1"/>
        <end position="25"/>
    </location>
</feature>
<dbReference type="EMBL" id="LWQT01000066">
    <property type="protein sequence ID" value="OAN49099.1"/>
    <property type="molecule type" value="Genomic_DNA"/>
</dbReference>
<dbReference type="Proteomes" id="UP000078428">
    <property type="component" value="Unassembled WGS sequence"/>
</dbReference>
<comment type="caution">
    <text evidence="3">The sequence shown here is derived from an EMBL/GenBank/DDBJ whole genome shotgun (WGS) entry which is preliminary data.</text>
</comment>
<dbReference type="Gene3D" id="3.30.1340.30">
    <property type="match status" value="1"/>
</dbReference>